<comment type="subcellular location">
    <subcellularLocation>
        <location evidence="1">Cell envelope</location>
    </subcellularLocation>
</comment>
<dbReference type="Pfam" id="PF00497">
    <property type="entry name" value="SBP_bac_3"/>
    <property type="match status" value="1"/>
</dbReference>
<evidence type="ECO:0000256" key="2">
    <source>
        <dbReference type="ARBA" id="ARBA00010333"/>
    </source>
</evidence>
<reference evidence="5 6" key="1">
    <citation type="submission" date="2014-10" db="EMBL/GenBank/DDBJ databases">
        <title>Genome sequence of Clostridium aceticum DSM 1496.</title>
        <authorList>
            <person name="Poehlein A."/>
            <person name="Schiel-Bengelsdorf B."/>
            <person name="Gottschalk G."/>
            <person name="Duerre P."/>
            <person name="Daniel R."/>
        </authorList>
    </citation>
    <scope>NUCLEOTIDE SEQUENCE [LARGE SCALE GENOMIC DNA]</scope>
    <source>
        <strain evidence="5 6">DSM 1496</strain>
    </source>
</reference>
<dbReference type="PANTHER" id="PTHR35936">
    <property type="entry name" value="MEMBRANE-BOUND LYTIC MUREIN TRANSGLYCOSYLASE F"/>
    <property type="match status" value="1"/>
</dbReference>
<dbReference type="PATRIC" id="fig|84022.5.peg.1604"/>
<dbReference type="EMBL" id="CP009687">
    <property type="protein sequence ID" value="AKL93999.1"/>
    <property type="molecule type" value="Genomic_DNA"/>
</dbReference>
<dbReference type="PANTHER" id="PTHR35936:SF19">
    <property type="entry name" value="AMINO-ACID-BINDING PROTEIN YXEM-RELATED"/>
    <property type="match status" value="1"/>
</dbReference>
<dbReference type="SMART" id="SM00062">
    <property type="entry name" value="PBPb"/>
    <property type="match status" value="1"/>
</dbReference>
<accession>A0A0D8IHH2</accession>
<evidence type="ECO:0000313" key="6">
    <source>
        <dbReference type="Proteomes" id="UP000035704"/>
    </source>
</evidence>
<sequence length="283" mass="31202">MIRKISIFLVIMMLFFMVGCATEEGNLTDTGTDPVEDVEVDVGDNDSTKDTLDEIKERGTLTFAMTGAYPPFNFIDEDGTLIGFDIDIADAIAEKIGVEAEPITVLWDGILTGLTSGRFDMIIGSMAITEERLKEVNFSHPYYYDGAQFFGREDLAVSDLSEIENASVGVVTGTTFQNFLVEMENVTDILQFESDVDNMRAVQQGRSDGLITGLLVGLHGIEKFDMPLAPIGDPLYIEEIGIAIRKDDIALLEAVNTALQEIIEDGTYEEISYKWFGTSILDN</sequence>
<dbReference type="Proteomes" id="UP000035704">
    <property type="component" value="Chromosome"/>
</dbReference>
<name>A0A0D8IHH2_9CLOT</name>
<organism evidence="5 6">
    <name type="scientific">Clostridium aceticum</name>
    <dbReference type="NCBI Taxonomy" id="84022"/>
    <lineage>
        <taxon>Bacteria</taxon>
        <taxon>Bacillati</taxon>
        <taxon>Bacillota</taxon>
        <taxon>Clostridia</taxon>
        <taxon>Eubacteriales</taxon>
        <taxon>Clostridiaceae</taxon>
        <taxon>Clostridium</taxon>
    </lineage>
</organism>
<evidence type="ECO:0000313" key="5">
    <source>
        <dbReference type="EMBL" id="AKL93999.1"/>
    </source>
</evidence>
<dbReference type="RefSeq" id="WP_044823133.1">
    <property type="nucleotide sequence ID" value="NZ_CP009687.1"/>
</dbReference>
<dbReference type="SUPFAM" id="SSF53850">
    <property type="entry name" value="Periplasmic binding protein-like II"/>
    <property type="match status" value="1"/>
</dbReference>
<evidence type="ECO:0000256" key="4">
    <source>
        <dbReference type="RuleBase" id="RU003744"/>
    </source>
</evidence>
<keyword evidence="3" id="KW-0732">Signal</keyword>
<protein>
    <submittedName>
        <fullName evidence="5">Amino acid ABC transporter substrate-binding protein, PAAT family</fullName>
    </submittedName>
</protein>
<dbReference type="PROSITE" id="PS01039">
    <property type="entry name" value="SBP_BACTERIAL_3"/>
    <property type="match status" value="1"/>
</dbReference>
<gene>
    <name evidence="5" type="ORF">CACET_c04890</name>
</gene>
<evidence type="ECO:0000256" key="3">
    <source>
        <dbReference type="ARBA" id="ARBA00022729"/>
    </source>
</evidence>
<dbReference type="InterPro" id="IPR001638">
    <property type="entry name" value="Solute-binding_3/MltF_N"/>
</dbReference>
<dbReference type="OrthoDB" id="8613538at2"/>
<dbReference type="KEGG" id="cace:CACET_c04890"/>
<dbReference type="PROSITE" id="PS51257">
    <property type="entry name" value="PROKAR_LIPOPROTEIN"/>
    <property type="match status" value="1"/>
</dbReference>
<dbReference type="AlphaFoldDB" id="A0A0D8IHH2"/>
<keyword evidence="6" id="KW-1185">Reference proteome</keyword>
<proteinExistence type="inferred from homology"/>
<dbReference type="InterPro" id="IPR018313">
    <property type="entry name" value="SBP_3_CS"/>
</dbReference>
<dbReference type="STRING" id="84022.CACET_c04890"/>
<evidence type="ECO:0000256" key="1">
    <source>
        <dbReference type="ARBA" id="ARBA00004196"/>
    </source>
</evidence>
<comment type="similarity">
    <text evidence="2 4">Belongs to the bacterial solute-binding protein 3 family.</text>
</comment>
<dbReference type="GO" id="GO:0030313">
    <property type="term" value="C:cell envelope"/>
    <property type="evidence" value="ECO:0007669"/>
    <property type="project" value="UniProtKB-SubCell"/>
</dbReference>
<dbReference type="Gene3D" id="3.40.190.10">
    <property type="entry name" value="Periplasmic binding protein-like II"/>
    <property type="match status" value="2"/>
</dbReference>